<dbReference type="PANTHER" id="PTHR33254">
    <property type="entry name" value="4-HYDROXY-4-METHYL-2-OXOGLUTARATE ALDOLASE 3-RELATED"/>
    <property type="match status" value="1"/>
</dbReference>
<evidence type="ECO:0000313" key="11">
    <source>
        <dbReference type="Proteomes" id="UP001557484"/>
    </source>
</evidence>
<protein>
    <recommendedName>
        <fullName evidence="9">4-hydroxy-4-methyl-2-oxoglutarate aldolase</fullName>
        <shortName evidence="9">HMG aldolase</shortName>
        <ecNumber evidence="9">4.1.1.112</ecNumber>
        <ecNumber evidence="9">4.1.3.17</ecNumber>
    </recommendedName>
    <alternativeName>
        <fullName evidence="9">Oxaloacetate decarboxylase</fullName>
    </alternativeName>
</protein>
<dbReference type="PANTHER" id="PTHR33254:SF4">
    <property type="entry name" value="4-HYDROXY-4-METHYL-2-OXOGLUTARATE ALDOLASE 3-RELATED"/>
    <property type="match status" value="1"/>
</dbReference>
<comment type="caution">
    <text evidence="10">The sequence shown here is derived from an EMBL/GenBank/DDBJ whole genome shotgun (WGS) entry which is preliminary data.</text>
</comment>
<comment type="subunit">
    <text evidence="4 9">Homotrimer.</text>
</comment>
<comment type="catalytic activity">
    <reaction evidence="1 9">
        <text>4-hydroxy-4-methyl-2-oxoglutarate = 2 pyruvate</text>
        <dbReference type="Rhea" id="RHEA:22748"/>
        <dbReference type="ChEBI" id="CHEBI:15361"/>
        <dbReference type="ChEBI" id="CHEBI:58276"/>
        <dbReference type="EC" id="4.1.3.17"/>
    </reaction>
</comment>
<evidence type="ECO:0000256" key="8">
    <source>
        <dbReference type="ARBA" id="ARBA00047973"/>
    </source>
</evidence>
<keyword evidence="5 9" id="KW-0479">Metal-binding</keyword>
<comment type="similarity">
    <text evidence="3 9">Belongs to the class II aldolase/RraA-like family.</text>
</comment>
<comment type="cofactor">
    <cofactor evidence="2 9">
        <name>a divalent metal cation</name>
        <dbReference type="ChEBI" id="CHEBI:60240"/>
    </cofactor>
</comment>
<dbReference type="InterPro" id="IPR036704">
    <property type="entry name" value="RraA/RraA-like_sf"/>
</dbReference>
<evidence type="ECO:0000256" key="3">
    <source>
        <dbReference type="ARBA" id="ARBA00008621"/>
    </source>
</evidence>
<keyword evidence="6 9" id="KW-0456">Lyase</keyword>
<name>A0ABV3TUK4_9GAMM</name>
<evidence type="ECO:0000256" key="5">
    <source>
        <dbReference type="ARBA" id="ARBA00022723"/>
    </source>
</evidence>
<dbReference type="InterPro" id="IPR010203">
    <property type="entry name" value="RraA"/>
</dbReference>
<organism evidence="10 11">
    <name type="scientific">Zhongshania arctica</name>
    <dbReference type="NCBI Taxonomy" id="3238302"/>
    <lineage>
        <taxon>Bacteria</taxon>
        <taxon>Pseudomonadati</taxon>
        <taxon>Pseudomonadota</taxon>
        <taxon>Gammaproteobacteria</taxon>
        <taxon>Cellvibrionales</taxon>
        <taxon>Spongiibacteraceae</taxon>
        <taxon>Zhongshania</taxon>
    </lineage>
</organism>
<sequence length="162" mass="17295">MHNISTPDLCDEHGDNVRVIEGQFHHYGGKQNFHGPVATIKCFEDNSKVAERVKEAGHGRVLVVDGGASPRRSLLGDNLAKAAADNGWAGIVIYGYLRDVEEIATMPIGIMALGCVPRKTEKLGDGRCDIQLEFGGTTIGAGEYLYADLSGIIVSSEALVTP</sequence>
<dbReference type="NCBIfam" id="NF006875">
    <property type="entry name" value="PRK09372.1"/>
    <property type="match status" value="1"/>
</dbReference>
<evidence type="ECO:0000256" key="9">
    <source>
        <dbReference type="RuleBase" id="RU004338"/>
    </source>
</evidence>
<dbReference type="CDD" id="cd16841">
    <property type="entry name" value="RraA_family"/>
    <property type="match status" value="1"/>
</dbReference>
<gene>
    <name evidence="10" type="primary">rraA</name>
    <name evidence="10" type="ORF">AB4875_03205</name>
</gene>
<dbReference type="NCBIfam" id="NF009134">
    <property type="entry name" value="PRK12487.1"/>
    <property type="match status" value="1"/>
</dbReference>
<dbReference type="Gene3D" id="3.50.30.40">
    <property type="entry name" value="Ribonuclease E inhibitor RraA/RraA-like"/>
    <property type="match status" value="1"/>
</dbReference>
<dbReference type="EC" id="4.1.1.112" evidence="9"/>
<evidence type="ECO:0000256" key="4">
    <source>
        <dbReference type="ARBA" id="ARBA00011233"/>
    </source>
</evidence>
<dbReference type="NCBIfam" id="TIGR01935">
    <property type="entry name" value="NOT-MenG"/>
    <property type="match status" value="1"/>
</dbReference>
<dbReference type="Proteomes" id="UP001557484">
    <property type="component" value="Unassembled WGS sequence"/>
</dbReference>
<evidence type="ECO:0000256" key="7">
    <source>
        <dbReference type="ARBA" id="ARBA00025046"/>
    </source>
</evidence>
<dbReference type="SUPFAM" id="SSF89562">
    <property type="entry name" value="RraA-like"/>
    <property type="match status" value="1"/>
</dbReference>
<comment type="catalytic activity">
    <reaction evidence="8 9">
        <text>oxaloacetate + H(+) = pyruvate + CO2</text>
        <dbReference type="Rhea" id="RHEA:15641"/>
        <dbReference type="ChEBI" id="CHEBI:15361"/>
        <dbReference type="ChEBI" id="CHEBI:15378"/>
        <dbReference type="ChEBI" id="CHEBI:16452"/>
        <dbReference type="ChEBI" id="CHEBI:16526"/>
        <dbReference type="EC" id="4.1.1.112"/>
    </reaction>
</comment>
<dbReference type="EMBL" id="JBFRYB010000001">
    <property type="protein sequence ID" value="MEX1664479.1"/>
    <property type="molecule type" value="Genomic_DNA"/>
</dbReference>
<evidence type="ECO:0000256" key="2">
    <source>
        <dbReference type="ARBA" id="ARBA00001968"/>
    </source>
</evidence>
<evidence type="ECO:0000256" key="1">
    <source>
        <dbReference type="ARBA" id="ARBA00001342"/>
    </source>
</evidence>
<dbReference type="EC" id="4.1.3.17" evidence="9"/>
<dbReference type="Pfam" id="PF03737">
    <property type="entry name" value="RraA-like"/>
    <property type="match status" value="1"/>
</dbReference>
<keyword evidence="11" id="KW-1185">Reference proteome</keyword>
<reference evidence="10 11" key="1">
    <citation type="journal article" date="2011" name="Int. J. Syst. Evol. Microbiol.">
        <title>Zhongshania antarctica gen. nov., sp. nov. and Zhongshania guokunii sp. nov., gammaproteobacteria respectively isolated from coastal attached (fast) ice and surface seawater of the Antarctic.</title>
        <authorList>
            <person name="Li H.J."/>
            <person name="Zhang X.Y."/>
            <person name="Chen C.X."/>
            <person name="Zhang Y.J."/>
            <person name="Gao Z.M."/>
            <person name="Yu Y."/>
            <person name="Chen X.L."/>
            <person name="Chen B."/>
            <person name="Zhang Y.Z."/>
        </authorList>
    </citation>
    <scope>NUCLEOTIDE SEQUENCE [LARGE SCALE GENOMIC DNA]</scope>
    <source>
        <strain evidence="10 11">R06B22</strain>
    </source>
</reference>
<accession>A0ABV3TUK4</accession>
<dbReference type="InterPro" id="IPR005493">
    <property type="entry name" value="RraA/RraA-like"/>
</dbReference>
<comment type="function">
    <text evidence="7 9">Catalyzes the aldol cleavage of 4-hydroxy-4-methyl-2-oxoglutarate (HMG) into 2 molecules of pyruvate. Also contains a secondary oxaloacetate (OAA) decarboxylase activity due to the common pyruvate enolate transition state formed following C-C bond cleavage in the retro-aldol and decarboxylation reactions.</text>
</comment>
<evidence type="ECO:0000256" key="6">
    <source>
        <dbReference type="ARBA" id="ARBA00023239"/>
    </source>
</evidence>
<dbReference type="RefSeq" id="WP_368374600.1">
    <property type="nucleotide sequence ID" value="NZ_JBFRYB010000001.1"/>
</dbReference>
<evidence type="ECO:0000313" key="10">
    <source>
        <dbReference type="EMBL" id="MEX1664479.1"/>
    </source>
</evidence>
<proteinExistence type="inferred from homology"/>